<sequence>MWFDDDDIPRPGKPGAPKKFKGKMWELEVFFEEYEVEYADKYRFSKEEQVRLVTRHMNWSTADFWKVQFCGYQERTWKELKEDAFEYLPETQSPEVSECTTTDIIPLAQVPVPIPVSNLETPAPVETSLDMPEFPPGLPISLMPTVEVDDSKISSDSPLDSPDSMQVSEIEQELAFIDSTSSVTPSDMVDSVPQIQSVSVESELQSDSNRLDPSSFCRSHATKQNLDSTAVDELLEWILV</sequence>
<dbReference type="Proteomes" id="UP001163846">
    <property type="component" value="Unassembled WGS sequence"/>
</dbReference>
<dbReference type="EMBL" id="MU806252">
    <property type="protein sequence ID" value="KAJ3837352.1"/>
    <property type="molecule type" value="Genomic_DNA"/>
</dbReference>
<gene>
    <name evidence="1" type="ORF">F5878DRAFT_662170</name>
</gene>
<reference evidence="1" key="1">
    <citation type="submission" date="2022-08" db="EMBL/GenBank/DDBJ databases">
        <authorList>
            <consortium name="DOE Joint Genome Institute"/>
            <person name="Min B."/>
            <person name="Riley R."/>
            <person name="Sierra-Patev S."/>
            <person name="Naranjo-Ortiz M."/>
            <person name="Looney B."/>
            <person name="Konkel Z."/>
            <person name="Slot J.C."/>
            <person name="Sakamoto Y."/>
            <person name="Steenwyk J.L."/>
            <person name="Rokas A."/>
            <person name="Carro J."/>
            <person name="Camarero S."/>
            <person name="Ferreira P."/>
            <person name="Molpeceres G."/>
            <person name="Ruiz-Duenas F.J."/>
            <person name="Serrano A."/>
            <person name="Henrissat B."/>
            <person name="Drula E."/>
            <person name="Hughes K.W."/>
            <person name="Mata J.L."/>
            <person name="Ishikawa N.K."/>
            <person name="Vargas-Isla R."/>
            <person name="Ushijima S."/>
            <person name="Smith C.A."/>
            <person name="Ahrendt S."/>
            <person name="Andreopoulos W."/>
            <person name="He G."/>
            <person name="Labutti K."/>
            <person name="Lipzen A."/>
            <person name="Ng V."/>
            <person name="Sandor L."/>
            <person name="Barry K."/>
            <person name="Martinez A.T."/>
            <person name="Xiao Y."/>
            <person name="Gibbons J.G."/>
            <person name="Terashima K."/>
            <person name="Hibbett D.S."/>
            <person name="Grigoriev I.V."/>
        </authorList>
    </citation>
    <scope>NUCLEOTIDE SEQUENCE</scope>
    <source>
        <strain evidence="1">TFB9207</strain>
    </source>
</reference>
<dbReference type="AlphaFoldDB" id="A0AA38P6Q6"/>
<evidence type="ECO:0000313" key="2">
    <source>
        <dbReference type="Proteomes" id="UP001163846"/>
    </source>
</evidence>
<comment type="caution">
    <text evidence="1">The sequence shown here is derived from an EMBL/GenBank/DDBJ whole genome shotgun (WGS) entry which is preliminary data.</text>
</comment>
<protein>
    <submittedName>
        <fullName evidence="1">Uncharacterized protein</fullName>
    </submittedName>
</protein>
<evidence type="ECO:0000313" key="1">
    <source>
        <dbReference type="EMBL" id="KAJ3837352.1"/>
    </source>
</evidence>
<name>A0AA38P6Q6_9AGAR</name>
<proteinExistence type="predicted"/>
<keyword evidence="2" id="KW-1185">Reference proteome</keyword>
<accession>A0AA38P6Q6</accession>
<organism evidence="1 2">
    <name type="scientific">Lentinula raphanica</name>
    <dbReference type="NCBI Taxonomy" id="153919"/>
    <lineage>
        <taxon>Eukaryota</taxon>
        <taxon>Fungi</taxon>
        <taxon>Dikarya</taxon>
        <taxon>Basidiomycota</taxon>
        <taxon>Agaricomycotina</taxon>
        <taxon>Agaricomycetes</taxon>
        <taxon>Agaricomycetidae</taxon>
        <taxon>Agaricales</taxon>
        <taxon>Marasmiineae</taxon>
        <taxon>Omphalotaceae</taxon>
        <taxon>Lentinula</taxon>
    </lineage>
</organism>